<dbReference type="AlphaFoldDB" id="A0A0G4HNL0"/>
<protein>
    <submittedName>
        <fullName evidence="1">Uncharacterized protein</fullName>
    </submittedName>
</protein>
<accession>A0A0G4HNL0</accession>
<dbReference type="VEuPathDB" id="CryptoDB:Cvel_29528"/>
<gene>
    <name evidence="1" type="ORF">Cvel_29528</name>
</gene>
<proteinExistence type="predicted"/>
<sequence>MRVPWELRRLRAALDKADHKVAALAEADEKDSIFNWVLLHRVWGSAIFFAPQQKDPKLLLRDQGTIT</sequence>
<organism evidence="1">
    <name type="scientific">Chromera velia CCMP2878</name>
    <dbReference type="NCBI Taxonomy" id="1169474"/>
    <lineage>
        <taxon>Eukaryota</taxon>
        <taxon>Sar</taxon>
        <taxon>Alveolata</taxon>
        <taxon>Colpodellida</taxon>
        <taxon>Chromeraceae</taxon>
        <taxon>Chromera</taxon>
    </lineage>
</organism>
<evidence type="ECO:0000313" key="1">
    <source>
        <dbReference type="EMBL" id="CEM45795.1"/>
    </source>
</evidence>
<reference evidence="1" key="1">
    <citation type="submission" date="2014-11" db="EMBL/GenBank/DDBJ databases">
        <authorList>
            <person name="Otto D Thomas"/>
            <person name="Naeem Raeece"/>
        </authorList>
    </citation>
    <scope>NUCLEOTIDE SEQUENCE</scope>
</reference>
<name>A0A0G4HNL0_9ALVE</name>
<dbReference type="EMBL" id="CDMZ01003284">
    <property type="protein sequence ID" value="CEM45795.1"/>
    <property type="molecule type" value="Genomic_DNA"/>
</dbReference>